<evidence type="ECO:0000256" key="2">
    <source>
        <dbReference type="ARBA" id="ARBA00023002"/>
    </source>
</evidence>
<protein>
    <submittedName>
        <fullName evidence="4">SDR family oxidoreductase</fullName>
    </submittedName>
</protein>
<proteinExistence type="inferred from homology"/>
<dbReference type="RefSeq" id="WP_280941234.1">
    <property type="nucleotide sequence ID" value="NZ_JARYGX010000008.1"/>
</dbReference>
<dbReference type="CDD" id="cd05233">
    <property type="entry name" value="SDR_c"/>
    <property type="match status" value="1"/>
</dbReference>
<keyword evidence="2" id="KW-0560">Oxidoreductase</keyword>
<keyword evidence="5" id="KW-1185">Reference proteome</keyword>
<dbReference type="PRINTS" id="PR00080">
    <property type="entry name" value="SDRFAMILY"/>
</dbReference>
<dbReference type="Proteomes" id="UP001160550">
    <property type="component" value="Unassembled WGS sequence"/>
</dbReference>
<dbReference type="InterPro" id="IPR036291">
    <property type="entry name" value="NAD(P)-bd_dom_sf"/>
</dbReference>
<dbReference type="SMART" id="SM00822">
    <property type="entry name" value="PKS_KR"/>
    <property type="match status" value="1"/>
</dbReference>
<dbReference type="SUPFAM" id="SSF51735">
    <property type="entry name" value="NAD(P)-binding Rossmann-fold domains"/>
    <property type="match status" value="1"/>
</dbReference>
<reference evidence="4" key="1">
    <citation type="journal article" date="2007" name="Int. J. Syst. Evol. Microbiol.">
        <title>Luteimonas composti sp. nov., a moderately thermophilic bacterium isolated from food waste.</title>
        <authorList>
            <person name="Young C.C."/>
            <person name="Kampfer P."/>
            <person name="Chen W.M."/>
            <person name="Yen W.S."/>
            <person name="Arun A.B."/>
            <person name="Lai W.A."/>
            <person name="Shen F.T."/>
            <person name="Rekha P.D."/>
            <person name="Lin K.Y."/>
            <person name="Chou J.H."/>
        </authorList>
    </citation>
    <scope>NUCLEOTIDE SEQUENCE</scope>
    <source>
        <strain evidence="4">CC-YY355</strain>
    </source>
</reference>
<accession>A0ABT6MNL9</accession>
<gene>
    <name evidence="4" type="ORF">QF205_02900</name>
</gene>
<dbReference type="Gene3D" id="3.40.50.720">
    <property type="entry name" value="NAD(P)-binding Rossmann-like Domain"/>
    <property type="match status" value="1"/>
</dbReference>
<dbReference type="PROSITE" id="PS00061">
    <property type="entry name" value="ADH_SHORT"/>
    <property type="match status" value="1"/>
</dbReference>
<name>A0ABT6MNL9_9GAMM</name>
<dbReference type="EMBL" id="JARYGX010000008">
    <property type="protein sequence ID" value="MDH7452028.1"/>
    <property type="molecule type" value="Genomic_DNA"/>
</dbReference>
<reference evidence="4" key="2">
    <citation type="submission" date="2023-04" db="EMBL/GenBank/DDBJ databases">
        <authorList>
            <person name="Sun J.-Q."/>
        </authorList>
    </citation>
    <scope>NUCLEOTIDE SEQUENCE</scope>
    <source>
        <strain evidence="4">CC-YY355</strain>
    </source>
</reference>
<feature type="domain" description="Ketoreductase" evidence="3">
    <location>
        <begin position="10"/>
        <end position="213"/>
    </location>
</feature>
<organism evidence="4 5">
    <name type="scientific">Luteimonas composti</name>
    <dbReference type="NCBI Taxonomy" id="398257"/>
    <lineage>
        <taxon>Bacteria</taxon>
        <taxon>Pseudomonadati</taxon>
        <taxon>Pseudomonadota</taxon>
        <taxon>Gammaproteobacteria</taxon>
        <taxon>Lysobacterales</taxon>
        <taxon>Lysobacteraceae</taxon>
        <taxon>Luteimonas</taxon>
    </lineage>
</organism>
<sequence length="251" mass="25705">MPAPPEQAPRVAIVTGGSRGIGRAIVERLHRDGYAILFTHSSSDGEAAVLRSALAGGAPPCAALRIDVADAEAPARIFDAAQSLGRVTALVNNAGVTGAIGSIRLLDDATLSRVVATNLVAPARLCREAALRWSEGTPRAIVNISSIAARTGSPGEYVAYAATKAAIDTLTRGLARELAPAAIRVNAVSPGTIDTSIHARAGEPGRAWRVAQRVPLGRPGQPEEIAAAVAWLLSDEASYATGSVLEVTGGL</sequence>
<evidence type="ECO:0000256" key="1">
    <source>
        <dbReference type="ARBA" id="ARBA00006484"/>
    </source>
</evidence>
<dbReference type="InterPro" id="IPR002347">
    <property type="entry name" value="SDR_fam"/>
</dbReference>
<evidence type="ECO:0000313" key="4">
    <source>
        <dbReference type="EMBL" id="MDH7452028.1"/>
    </source>
</evidence>
<dbReference type="PANTHER" id="PTHR43639:SF1">
    <property type="entry name" value="SHORT-CHAIN DEHYDROGENASE_REDUCTASE FAMILY PROTEIN"/>
    <property type="match status" value="1"/>
</dbReference>
<dbReference type="Pfam" id="PF13561">
    <property type="entry name" value="adh_short_C2"/>
    <property type="match status" value="1"/>
</dbReference>
<evidence type="ECO:0000313" key="5">
    <source>
        <dbReference type="Proteomes" id="UP001160550"/>
    </source>
</evidence>
<comment type="caution">
    <text evidence="4">The sequence shown here is derived from an EMBL/GenBank/DDBJ whole genome shotgun (WGS) entry which is preliminary data.</text>
</comment>
<dbReference type="InterPro" id="IPR020904">
    <property type="entry name" value="Sc_DH/Rdtase_CS"/>
</dbReference>
<evidence type="ECO:0000259" key="3">
    <source>
        <dbReference type="SMART" id="SM00822"/>
    </source>
</evidence>
<dbReference type="InterPro" id="IPR057326">
    <property type="entry name" value="KR_dom"/>
</dbReference>
<dbReference type="PANTHER" id="PTHR43639">
    <property type="entry name" value="OXIDOREDUCTASE, SHORT-CHAIN DEHYDROGENASE/REDUCTASE FAMILY (AFU_ORTHOLOGUE AFUA_5G02870)"/>
    <property type="match status" value="1"/>
</dbReference>
<comment type="similarity">
    <text evidence="1">Belongs to the short-chain dehydrogenases/reductases (SDR) family.</text>
</comment>
<dbReference type="PRINTS" id="PR00081">
    <property type="entry name" value="GDHRDH"/>
</dbReference>